<feature type="transmembrane region" description="Helical" evidence="1">
    <location>
        <begin position="353"/>
        <end position="374"/>
    </location>
</feature>
<organism evidence="2 3">
    <name type="scientific">Aspergillus cavernicola</name>
    <dbReference type="NCBI Taxonomy" id="176166"/>
    <lineage>
        <taxon>Eukaryota</taxon>
        <taxon>Fungi</taxon>
        <taxon>Dikarya</taxon>
        <taxon>Ascomycota</taxon>
        <taxon>Pezizomycotina</taxon>
        <taxon>Eurotiomycetes</taxon>
        <taxon>Eurotiomycetidae</taxon>
        <taxon>Eurotiales</taxon>
        <taxon>Aspergillaceae</taxon>
        <taxon>Aspergillus</taxon>
        <taxon>Aspergillus subgen. Nidulantes</taxon>
    </lineage>
</organism>
<dbReference type="PANTHER" id="PTHR42058:SF1">
    <property type="entry name" value="G-PROTEIN COUPLED RECEPTORS FAMILY 2 PROFILE 2 DOMAIN-CONTAINING PROTEIN"/>
    <property type="match status" value="1"/>
</dbReference>
<keyword evidence="1" id="KW-0812">Transmembrane</keyword>
<keyword evidence="3" id="KW-1185">Reference proteome</keyword>
<name>A0ABR4HGU0_9EURO</name>
<dbReference type="Proteomes" id="UP001610335">
    <property type="component" value="Unassembled WGS sequence"/>
</dbReference>
<keyword evidence="1" id="KW-0472">Membrane</keyword>
<evidence type="ECO:0008006" key="4">
    <source>
        <dbReference type="Google" id="ProtNLM"/>
    </source>
</evidence>
<evidence type="ECO:0000313" key="3">
    <source>
        <dbReference type="Proteomes" id="UP001610335"/>
    </source>
</evidence>
<keyword evidence="1" id="KW-1133">Transmembrane helix</keyword>
<proteinExistence type="predicted"/>
<accession>A0ABR4HGU0</accession>
<feature type="transmembrane region" description="Helical" evidence="1">
    <location>
        <begin position="219"/>
        <end position="242"/>
    </location>
</feature>
<comment type="caution">
    <text evidence="2">The sequence shown here is derived from an EMBL/GenBank/DDBJ whole genome shotgun (WGS) entry which is preliminary data.</text>
</comment>
<evidence type="ECO:0000313" key="2">
    <source>
        <dbReference type="EMBL" id="KAL2814689.1"/>
    </source>
</evidence>
<evidence type="ECO:0000256" key="1">
    <source>
        <dbReference type="SAM" id="Phobius"/>
    </source>
</evidence>
<feature type="transmembrane region" description="Helical" evidence="1">
    <location>
        <begin position="138"/>
        <end position="163"/>
    </location>
</feature>
<sequence length="489" mass="54535">MASNDSLTQCPDPFVAELSIGDNGGYLAGRWCQPHTIGNETVSCCFPCPITDWRYSDDFTPDMVPWIGLAVLILMLISGLTYLVLPASETQRHYLTSAPLMGFIFMTIAFIIPLGPSVQYCHDAITPNYWLSDTTCAFSGSLILYGVWVLVIGCFCRSLYLYLQICWDIEPGPRFCTISLICIFAGSLALLAIALGVSGVSYQVGGMCYTSYPHSIPSFWAPLIALAFLSFVIQIYITAYCIRRVLTRGGTARISISISISIFNRPHSSSDALPPRQTSTRVSRILQLQWRAIAIACLILLYVVYVAQAVLRFRDPAQYSSNELQPWITCLTNTKGNKQACLNYANQLDPNQATVVSALALLASGGFWGFICTVRWSMVVAWRDWTLERKDALMDLLLPHRRHWRNRPRDLERVSSDTNSHSNTVVTSPTMLEEDIDRLYETREYHVRQCSFSVPGRARTDGASRAAGSGSTVTTLITRENAFEMKGVR</sequence>
<dbReference type="PANTHER" id="PTHR42058">
    <property type="entry name" value="G_PROTEIN_RECEP_F2_4 DOMAIN-CONTAINING PROTEIN"/>
    <property type="match status" value="1"/>
</dbReference>
<feature type="transmembrane region" description="Helical" evidence="1">
    <location>
        <begin position="63"/>
        <end position="85"/>
    </location>
</feature>
<feature type="transmembrane region" description="Helical" evidence="1">
    <location>
        <begin position="290"/>
        <end position="311"/>
    </location>
</feature>
<protein>
    <recommendedName>
        <fullName evidence="4">G-protein coupled receptors family 2 profile 2 domain-containing protein</fullName>
    </recommendedName>
</protein>
<dbReference type="InterPro" id="IPR053247">
    <property type="entry name" value="GPCR_GPR1/git3-like"/>
</dbReference>
<gene>
    <name evidence="2" type="ORF">BDW59DRAFT_176390</name>
</gene>
<reference evidence="2 3" key="1">
    <citation type="submission" date="2024-07" db="EMBL/GenBank/DDBJ databases">
        <title>Section-level genome sequencing and comparative genomics of Aspergillus sections Usti and Cavernicolus.</title>
        <authorList>
            <consortium name="Lawrence Berkeley National Laboratory"/>
            <person name="Nybo J.L."/>
            <person name="Vesth T.C."/>
            <person name="Theobald S."/>
            <person name="Frisvad J.C."/>
            <person name="Larsen T.O."/>
            <person name="Kjaerboelling I."/>
            <person name="Rothschild-Mancinelli K."/>
            <person name="Lyhne E.K."/>
            <person name="Kogle M.E."/>
            <person name="Barry K."/>
            <person name="Clum A."/>
            <person name="Na H."/>
            <person name="Ledsgaard L."/>
            <person name="Lin J."/>
            <person name="Lipzen A."/>
            <person name="Kuo A."/>
            <person name="Riley R."/>
            <person name="Mondo S."/>
            <person name="LaButti K."/>
            <person name="Haridas S."/>
            <person name="Pangalinan J."/>
            <person name="Salamov A.A."/>
            <person name="Simmons B.A."/>
            <person name="Magnuson J.K."/>
            <person name="Chen J."/>
            <person name="Drula E."/>
            <person name="Henrissat B."/>
            <person name="Wiebenga A."/>
            <person name="Lubbers R.J."/>
            <person name="Gomes A.C."/>
            <person name="Makela M.R."/>
            <person name="Stajich J."/>
            <person name="Grigoriev I.V."/>
            <person name="Mortensen U.H."/>
            <person name="De vries R.P."/>
            <person name="Baker S.E."/>
            <person name="Andersen M.R."/>
        </authorList>
    </citation>
    <scope>NUCLEOTIDE SEQUENCE [LARGE SCALE GENOMIC DNA]</scope>
    <source>
        <strain evidence="2 3">CBS 600.67</strain>
    </source>
</reference>
<feature type="transmembrane region" description="Helical" evidence="1">
    <location>
        <begin position="97"/>
        <end position="118"/>
    </location>
</feature>
<dbReference type="EMBL" id="JBFXLS010000122">
    <property type="protein sequence ID" value="KAL2814689.1"/>
    <property type="molecule type" value="Genomic_DNA"/>
</dbReference>
<feature type="transmembrane region" description="Helical" evidence="1">
    <location>
        <begin position="175"/>
        <end position="199"/>
    </location>
</feature>